<evidence type="ECO:0000313" key="2">
    <source>
        <dbReference type="EMBL" id="GMT10627.1"/>
    </source>
</evidence>
<gene>
    <name evidence="2" type="ORF">PFISCL1PPCAC_1924</name>
</gene>
<evidence type="ECO:0008006" key="4">
    <source>
        <dbReference type="Google" id="ProtNLM"/>
    </source>
</evidence>
<evidence type="ECO:0000313" key="3">
    <source>
        <dbReference type="Proteomes" id="UP001432322"/>
    </source>
</evidence>
<proteinExistence type="predicted"/>
<dbReference type="Proteomes" id="UP001432322">
    <property type="component" value="Unassembled WGS sequence"/>
</dbReference>
<dbReference type="EMBL" id="BTSY01000001">
    <property type="protein sequence ID" value="GMT10627.1"/>
    <property type="molecule type" value="Genomic_DNA"/>
</dbReference>
<name>A0AAV5UTS4_9BILA</name>
<sequence length="102" mass="11318">VPSMGEESSQVSNLEGEKTQLRRRDTHRAAIPSLEYGTLGASTLCFLRAFNTFITHRQRGQTIVAAVGFLGLSIANEFSIFPFSLVPKKDQECRGGEEKTRE</sequence>
<dbReference type="AlphaFoldDB" id="A0AAV5UTS4"/>
<comment type="caution">
    <text evidence="2">The sequence shown here is derived from an EMBL/GenBank/DDBJ whole genome shotgun (WGS) entry which is preliminary data.</text>
</comment>
<protein>
    <recommendedName>
        <fullName evidence="4">G protein-coupled receptor</fullName>
    </recommendedName>
</protein>
<evidence type="ECO:0000256" key="1">
    <source>
        <dbReference type="SAM" id="MobiDB-lite"/>
    </source>
</evidence>
<organism evidence="2 3">
    <name type="scientific">Pristionchus fissidentatus</name>
    <dbReference type="NCBI Taxonomy" id="1538716"/>
    <lineage>
        <taxon>Eukaryota</taxon>
        <taxon>Metazoa</taxon>
        <taxon>Ecdysozoa</taxon>
        <taxon>Nematoda</taxon>
        <taxon>Chromadorea</taxon>
        <taxon>Rhabditida</taxon>
        <taxon>Rhabditina</taxon>
        <taxon>Diplogasteromorpha</taxon>
        <taxon>Diplogasteroidea</taxon>
        <taxon>Neodiplogasteridae</taxon>
        <taxon>Pristionchus</taxon>
    </lineage>
</organism>
<feature type="region of interest" description="Disordered" evidence="1">
    <location>
        <begin position="1"/>
        <end position="26"/>
    </location>
</feature>
<feature type="compositionally biased region" description="Polar residues" evidence="1">
    <location>
        <begin position="1"/>
        <end position="13"/>
    </location>
</feature>
<accession>A0AAV5UTS4</accession>
<keyword evidence="3" id="KW-1185">Reference proteome</keyword>
<feature type="non-terminal residue" evidence="2">
    <location>
        <position position="1"/>
    </location>
</feature>
<reference evidence="2" key="1">
    <citation type="submission" date="2023-10" db="EMBL/GenBank/DDBJ databases">
        <title>Genome assembly of Pristionchus species.</title>
        <authorList>
            <person name="Yoshida K."/>
            <person name="Sommer R.J."/>
        </authorList>
    </citation>
    <scope>NUCLEOTIDE SEQUENCE</scope>
    <source>
        <strain evidence="2">RS5133</strain>
    </source>
</reference>